<dbReference type="HAMAP" id="MF_00944">
    <property type="entry name" value="YchF_OLA1_ATPase"/>
    <property type="match status" value="1"/>
</dbReference>
<dbReference type="GO" id="GO:0005525">
    <property type="term" value="F:GTP binding"/>
    <property type="evidence" value="ECO:0007669"/>
    <property type="project" value="InterPro"/>
</dbReference>
<evidence type="ECO:0000256" key="1">
    <source>
        <dbReference type="ARBA" id="ARBA00022741"/>
    </source>
</evidence>
<keyword evidence="2 3" id="KW-0067">ATP-binding</keyword>
<comment type="caution">
    <text evidence="6">The sequence shown here is derived from an EMBL/GenBank/DDBJ whole genome shotgun (WGS) entry which is preliminary data.</text>
</comment>
<sequence length="435" mass="48069">MLLSRAFRSVGESTTPIAFPSRRSQWARRCIRCYAVPPAERPLLGRPSANLKMGILGLPNIGKSSFFNALTGSAVPAENFPFCTINPSTSQVAVPDARFDWLVDFYKPASKIPAYLTVIDIAGLVKGASDGEGLGNAFLSNISAVDGLFHLCRAYTSPDIVHVEGRIDPVDDLMIIHEELRLKDADFLTRQLEVKKKESGRVSKGGAIDQRKRDEYEILRKIHDWVVVQQKEARYGDWTAEEVDVLNALHLLTAKPVVYLVNLSEEDYILKNIPCLPKIQAYIDEYHPGDKVIPYSGELETAIASLTPSERDLHMQTLAEIYEISEPPMSALPDIILAGYEALRLTNFFTGGPDEVRAWTIRRGSKAPQAAGVIHSDFEKTFASAEVMKFTDLQELGSEEAVKSAGRCVRQGKDYVVESGDICHFKAGKIAGAKN</sequence>
<gene>
    <name evidence="6" type="ORF">HDU87_005026</name>
</gene>
<keyword evidence="1 3" id="KW-0547">Nucleotide-binding</keyword>
<reference evidence="6" key="1">
    <citation type="submission" date="2020-05" db="EMBL/GenBank/DDBJ databases">
        <title>Phylogenomic resolution of chytrid fungi.</title>
        <authorList>
            <person name="Stajich J.E."/>
            <person name="Amses K."/>
            <person name="Simmons R."/>
            <person name="Seto K."/>
            <person name="Myers J."/>
            <person name="Bonds A."/>
            <person name="Quandt C.A."/>
            <person name="Barry K."/>
            <person name="Liu P."/>
            <person name="Grigoriev I."/>
            <person name="Longcore J.E."/>
            <person name="James T.Y."/>
        </authorList>
    </citation>
    <scope>NUCLEOTIDE SEQUENCE</scope>
    <source>
        <strain evidence="6">JEL0379</strain>
    </source>
</reference>
<dbReference type="AlphaFoldDB" id="A0AAD5TQF8"/>
<feature type="binding site" evidence="3">
    <location>
        <begin position="60"/>
        <end position="65"/>
    </location>
    <ligand>
        <name>ATP</name>
        <dbReference type="ChEBI" id="CHEBI:30616"/>
    </ligand>
</feature>
<dbReference type="PROSITE" id="PS51880">
    <property type="entry name" value="TGS"/>
    <property type="match status" value="1"/>
</dbReference>
<evidence type="ECO:0000259" key="5">
    <source>
        <dbReference type="PROSITE" id="PS51880"/>
    </source>
</evidence>
<evidence type="ECO:0000256" key="3">
    <source>
        <dbReference type="HAMAP-Rule" id="MF_03167"/>
    </source>
</evidence>
<evidence type="ECO:0000313" key="6">
    <source>
        <dbReference type="EMBL" id="KAJ3184180.1"/>
    </source>
</evidence>
<dbReference type="InterPro" id="IPR041706">
    <property type="entry name" value="YchF_N"/>
</dbReference>
<dbReference type="GO" id="GO:0043023">
    <property type="term" value="F:ribosomal large subunit binding"/>
    <property type="evidence" value="ECO:0007669"/>
    <property type="project" value="UniProtKB-UniRule"/>
</dbReference>
<dbReference type="EMBL" id="JADGJQ010000004">
    <property type="protein sequence ID" value="KAJ3184180.1"/>
    <property type="molecule type" value="Genomic_DNA"/>
</dbReference>
<dbReference type="Pfam" id="PF06071">
    <property type="entry name" value="YchF-GTPase_C"/>
    <property type="match status" value="1"/>
</dbReference>
<dbReference type="Gene3D" id="3.10.20.30">
    <property type="match status" value="1"/>
</dbReference>
<dbReference type="Gene3D" id="1.10.150.300">
    <property type="entry name" value="TGS-like domain"/>
    <property type="match status" value="1"/>
</dbReference>
<protein>
    <recommendedName>
        <fullName evidence="3">Obg-like ATPase 1</fullName>
    </recommendedName>
</protein>
<evidence type="ECO:0000259" key="4">
    <source>
        <dbReference type="PROSITE" id="PS51710"/>
    </source>
</evidence>
<feature type="domain" description="OBG-type G" evidence="4">
    <location>
        <begin position="51"/>
        <end position="315"/>
    </location>
</feature>
<dbReference type="GO" id="GO:0016887">
    <property type="term" value="F:ATP hydrolysis activity"/>
    <property type="evidence" value="ECO:0007669"/>
    <property type="project" value="UniProtKB-UniRule"/>
</dbReference>
<dbReference type="CDD" id="cd04867">
    <property type="entry name" value="TGS_YchF_OLA1"/>
    <property type="match status" value="1"/>
</dbReference>
<dbReference type="PANTHER" id="PTHR23305:SF11">
    <property type="entry name" value="OBG-LIKE ATPASE 1"/>
    <property type="match status" value="1"/>
</dbReference>
<dbReference type="InterPro" id="IPR004095">
    <property type="entry name" value="TGS"/>
</dbReference>
<comment type="subunit">
    <text evidence="3">Monomer.</text>
</comment>
<dbReference type="InterPro" id="IPR012675">
    <property type="entry name" value="Beta-grasp_dom_sf"/>
</dbReference>
<keyword evidence="3" id="KW-0963">Cytoplasm</keyword>
<feature type="binding site" evidence="3">
    <location>
        <position position="263"/>
    </location>
    <ligand>
        <name>ATP</name>
        <dbReference type="ChEBI" id="CHEBI:30616"/>
    </ligand>
</feature>
<evidence type="ECO:0000313" key="7">
    <source>
        <dbReference type="Proteomes" id="UP001212152"/>
    </source>
</evidence>
<comment type="subcellular location">
    <subcellularLocation>
        <location evidence="3">Cytoplasm</location>
    </subcellularLocation>
</comment>
<dbReference type="PANTHER" id="PTHR23305">
    <property type="entry name" value="OBG GTPASE FAMILY"/>
    <property type="match status" value="1"/>
</dbReference>
<dbReference type="PROSITE" id="PS51710">
    <property type="entry name" value="G_OBG"/>
    <property type="match status" value="1"/>
</dbReference>
<dbReference type="InterPro" id="IPR004396">
    <property type="entry name" value="ATPase_YchF/OLA1"/>
</dbReference>
<feature type="domain" description="TGS" evidence="5">
    <location>
        <begin position="344"/>
        <end position="427"/>
    </location>
</feature>
<name>A0AAD5TQF8_9FUNG</name>
<keyword evidence="7" id="KW-1185">Reference proteome</keyword>
<dbReference type="InterPro" id="IPR023192">
    <property type="entry name" value="TGS-like_dom_sf"/>
</dbReference>
<organism evidence="6 7">
    <name type="scientific">Geranomyces variabilis</name>
    <dbReference type="NCBI Taxonomy" id="109894"/>
    <lineage>
        <taxon>Eukaryota</taxon>
        <taxon>Fungi</taxon>
        <taxon>Fungi incertae sedis</taxon>
        <taxon>Chytridiomycota</taxon>
        <taxon>Chytridiomycota incertae sedis</taxon>
        <taxon>Chytridiomycetes</taxon>
        <taxon>Spizellomycetales</taxon>
        <taxon>Powellomycetaceae</taxon>
        <taxon>Geranomyces</taxon>
    </lineage>
</organism>
<dbReference type="InterPro" id="IPR031167">
    <property type="entry name" value="G_OBG"/>
</dbReference>
<dbReference type="Gene3D" id="3.40.50.300">
    <property type="entry name" value="P-loop containing nucleotide triphosphate hydrolases"/>
    <property type="match status" value="1"/>
</dbReference>
<comment type="function">
    <text evidence="3">Hydrolyzes ATP, and can also hydrolyze GTP with lower efficiency. Has lower affinity for GTP.</text>
</comment>
<dbReference type="Pfam" id="PF01926">
    <property type="entry name" value="MMR_HSR1"/>
    <property type="match status" value="1"/>
</dbReference>
<proteinExistence type="inferred from homology"/>
<evidence type="ECO:0000256" key="2">
    <source>
        <dbReference type="ARBA" id="ARBA00022840"/>
    </source>
</evidence>
<dbReference type="GO" id="GO:0005737">
    <property type="term" value="C:cytoplasm"/>
    <property type="evidence" value="ECO:0007669"/>
    <property type="project" value="UniProtKB-SubCell"/>
</dbReference>
<dbReference type="PRINTS" id="PR00326">
    <property type="entry name" value="GTP1OBG"/>
</dbReference>
<dbReference type="InterPro" id="IPR012676">
    <property type="entry name" value="TGS-like"/>
</dbReference>
<dbReference type="Proteomes" id="UP001212152">
    <property type="component" value="Unassembled WGS sequence"/>
</dbReference>
<dbReference type="NCBIfam" id="TIGR00092">
    <property type="entry name" value="redox-regulated ATPase YchF"/>
    <property type="match status" value="1"/>
</dbReference>
<accession>A0AAD5TQF8</accession>
<keyword evidence="3" id="KW-0378">Hydrolase</keyword>
<dbReference type="InterPro" id="IPR027417">
    <property type="entry name" value="P-loop_NTPase"/>
</dbReference>
<comment type="similarity">
    <text evidence="3">Belongs to the TRAFAC class OBG-HflX-like GTPase superfamily. OBG GTPase family. YchF/OLA1 subfamily.</text>
</comment>
<dbReference type="SUPFAM" id="SSF52540">
    <property type="entry name" value="P-loop containing nucleoside triphosphate hydrolases"/>
    <property type="match status" value="1"/>
</dbReference>
<dbReference type="CDD" id="cd01900">
    <property type="entry name" value="YchF"/>
    <property type="match status" value="1"/>
</dbReference>
<dbReference type="InterPro" id="IPR013029">
    <property type="entry name" value="YchF_C"/>
</dbReference>
<dbReference type="GO" id="GO:0005524">
    <property type="term" value="F:ATP binding"/>
    <property type="evidence" value="ECO:0007669"/>
    <property type="project" value="UniProtKB-UniRule"/>
</dbReference>
<dbReference type="InterPro" id="IPR006073">
    <property type="entry name" value="GTP-bd"/>
</dbReference>
<dbReference type="FunFam" id="3.10.20.30:FF:000001">
    <property type="entry name" value="Ribosome-binding ATPase YchF"/>
    <property type="match status" value="1"/>
</dbReference>
<dbReference type="SUPFAM" id="SSF81271">
    <property type="entry name" value="TGS-like"/>
    <property type="match status" value="1"/>
</dbReference>
<dbReference type="FunFam" id="1.10.150.300:FF:000001">
    <property type="entry name" value="Ribosome-binding ATPase YchF"/>
    <property type="match status" value="1"/>
</dbReference>